<feature type="transmembrane region" description="Helical" evidence="6">
    <location>
        <begin position="199"/>
        <end position="217"/>
    </location>
</feature>
<dbReference type="PANTHER" id="PTHR30238">
    <property type="entry name" value="MEMBRANE BOUND PREDICTED REDOX MODULATOR"/>
    <property type="match status" value="1"/>
</dbReference>
<evidence type="ECO:0000256" key="1">
    <source>
        <dbReference type="ARBA" id="ARBA00004141"/>
    </source>
</evidence>
<dbReference type="PANTHER" id="PTHR30238:SF4">
    <property type="entry name" value="SLL1022 PROTEIN"/>
    <property type="match status" value="1"/>
</dbReference>
<dbReference type="RefSeq" id="WP_238242481.1">
    <property type="nucleotide sequence ID" value="NZ_BPQP01000006.1"/>
</dbReference>
<gene>
    <name evidence="7" type="ORF">OCOJLMKI_0473</name>
</gene>
<dbReference type="InterPro" id="IPR005496">
    <property type="entry name" value="Integral_membrane_TerC"/>
</dbReference>
<feature type="transmembrane region" description="Helical" evidence="6">
    <location>
        <begin position="12"/>
        <end position="34"/>
    </location>
</feature>
<keyword evidence="8" id="KW-1185">Reference proteome</keyword>
<dbReference type="EMBL" id="BPQP01000006">
    <property type="protein sequence ID" value="GJD93282.1"/>
    <property type="molecule type" value="Genomic_DNA"/>
</dbReference>
<feature type="transmembrane region" description="Helical" evidence="6">
    <location>
        <begin position="163"/>
        <end position="179"/>
    </location>
</feature>
<name>A0ABQ4RUI8_9HYPH</name>
<comment type="similarity">
    <text evidence="2">Belongs to the TerC family.</text>
</comment>
<protein>
    <recommendedName>
        <fullName evidence="9">Integral membrane protein, YjbE family</fullName>
    </recommendedName>
</protein>
<evidence type="ECO:0000256" key="3">
    <source>
        <dbReference type="ARBA" id="ARBA00022692"/>
    </source>
</evidence>
<evidence type="ECO:0000256" key="6">
    <source>
        <dbReference type="SAM" id="Phobius"/>
    </source>
</evidence>
<proteinExistence type="inferred from homology"/>
<organism evidence="7 8">
    <name type="scientific">Methylobacterium iners</name>
    <dbReference type="NCBI Taxonomy" id="418707"/>
    <lineage>
        <taxon>Bacteria</taxon>
        <taxon>Pseudomonadati</taxon>
        <taxon>Pseudomonadota</taxon>
        <taxon>Alphaproteobacteria</taxon>
        <taxon>Hyphomicrobiales</taxon>
        <taxon>Methylobacteriaceae</taxon>
        <taxon>Methylobacterium</taxon>
    </lineage>
</organism>
<evidence type="ECO:0000256" key="4">
    <source>
        <dbReference type="ARBA" id="ARBA00022989"/>
    </source>
</evidence>
<feature type="transmembrane region" description="Helical" evidence="6">
    <location>
        <begin position="46"/>
        <end position="64"/>
    </location>
</feature>
<evidence type="ECO:0000313" key="8">
    <source>
        <dbReference type="Proteomes" id="UP001055125"/>
    </source>
</evidence>
<accession>A0ABQ4RUI8</accession>
<dbReference type="InterPro" id="IPR022301">
    <property type="entry name" value="Integral_membrane_YjbE"/>
</dbReference>
<evidence type="ECO:0000313" key="7">
    <source>
        <dbReference type="EMBL" id="GJD93282.1"/>
    </source>
</evidence>
<reference evidence="7" key="1">
    <citation type="journal article" date="2021" name="Front. Microbiol.">
        <title>Comprehensive Comparative Genomics and Phenotyping of Methylobacterium Species.</title>
        <authorList>
            <person name="Alessa O."/>
            <person name="Ogura Y."/>
            <person name="Fujitani Y."/>
            <person name="Takami H."/>
            <person name="Hayashi T."/>
            <person name="Sahin N."/>
            <person name="Tani A."/>
        </authorList>
    </citation>
    <scope>NUCLEOTIDE SEQUENCE</scope>
    <source>
        <strain evidence="7">DSM 19015</strain>
    </source>
</reference>
<keyword evidence="5 6" id="KW-0472">Membrane</keyword>
<keyword evidence="4 6" id="KW-1133">Transmembrane helix</keyword>
<feature type="transmembrane region" description="Helical" evidence="6">
    <location>
        <begin position="137"/>
        <end position="156"/>
    </location>
</feature>
<keyword evidence="3 6" id="KW-0812">Transmembrane</keyword>
<dbReference type="NCBIfam" id="TIGR03717">
    <property type="entry name" value="R_switched_YjbE"/>
    <property type="match status" value="1"/>
</dbReference>
<evidence type="ECO:0000256" key="2">
    <source>
        <dbReference type="ARBA" id="ARBA00007511"/>
    </source>
</evidence>
<dbReference type="Proteomes" id="UP001055125">
    <property type="component" value="Unassembled WGS sequence"/>
</dbReference>
<evidence type="ECO:0008006" key="9">
    <source>
        <dbReference type="Google" id="ProtNLM"/>
    </source>
</evidence>
<evidence type="ECO:0000256" key="5">
    <source>
        <dbReference type="ARBA" id="ARBA00023136"/>
    </source>
</evidence>
<comment type="subcellular location">
    <subcellularLocation>
        <location evidence="1">Membrane</location>
        <topology evidence="1">Multi-pass membrane protein</topology>
    </subcellularLocation>
</comment>
<reference evidence="7" key="2">
    <citation type="submission" date="2021-08" db="EMBL/GenBank/DDBJ databases">
        <authorList>
            <person name="Tani A."/>
            <person name="Ola A."/>
            <person name="Ogura Y."/>
            <person name="Katsura K."/>
            <person name="Hayashi T."/>
        </authorList>
    </citation>
    <scope>NUCLEOTIDE SEQUENCE</scope>
    <source>
        <strain evidence="7">DSM 19015</strain>
    </source>
</reference>
<comment type="caution">
    <text evidence="7">The sequence shown here is derived from an EMBL/GenBank/DDBJ whole genome shotgun (WGS) entry which is preliminary data.</text>
</comment>
<sequence>MDFSDPQFLAAILQIIWIDLLLSGDNAVVIALAVRSLPPEQRRIGMFLGAGTAVGLRIIFALIISTLLAIPFLRIVGGILLLWIAVKLARGEDEDGHAVEESDSLWKAVRTIAIADAVMSLDNVVAISAASKGHAELFIFGLLLSIPLIVMGAALITSLLKRFPIIVWAGAALLGWIAGEMIVTDPFIAERLHAFPNAHYVFAAVGAIFVLVTAYALRRMNPPAASTTAPSDA</sequence>
<dbReference type="Pfam" id="PF03741">
    <property type="entry name" value="TerC"/>
    <property type="match status" value="1"/>
</dbReference>